<evidence type="ECO:0000259" key="1">
    <source>
        <dbReference type="Pfam" id="PF18717"/>
    </source>
</evidence>
<evidence type="ECO:0000313" key="2">
    <source>
        <dbReference type="EMBL" id="EJD32174.1"/>
    </source>
</evidence>
<gene>
    <name evidence="2" type="ORF">AURDEDRAFT_77814</name>
</gene>
<dbReference type="eggNOG" id="ENOG502S87Y">
    <property type="taxonomic scope" value="Eukaryota"/>
</dbReference>
<dbReference type="Proteomes" id="UP000006514">
    <property type="component" value="Unassembled WGS sequence"/>
</dbReference>
<feature type="non-terminal residue" evidence="2">
    <location>
        <position position="214"/>
    </location>
</feature>
<accession>J0CPR4</accession>
<dbReference type="Pfam" id="PF18717">
    <property type="entry name" value="CxC4"/>
    <property type="match status" value="1"/>
</dbReference>
<proteinExistence type="predicted"/>
<keyword evidence="3" id="KW-1185">Reference proteome</keyword>
<protein>
    <recommendedName>
        <fullName evidence="1">HMG domain-containing protein</fullName>
    </recommendedName>
</protein>
<dbReference type="KEGG" id="adl:AURDEDRAFT_77814"/>
<name>J0CPR4_AURST</name>
<dbReference type="InParanoid" id="J0CPR4"/>
<dbReference type="EMBL" id="JH689249">
    <property type="protein sequence ID" value="EJD32174.1"/>
    <property type="molecule type" value="Genomic_DNA"/>
</dbReference>
<feature type="domain" description="HMG" evidence="1">
    <location>
        <begin position="35"/>
        <end position="156"/>
    </location>
</feature>
<reference evidence="3" key="1">
    <citation type="journal article" date="2012" name="Science">
        <title>The Paleozoic origin of enzymatic lignin decomposition reconstructed from 31 fungal genomes.</title>
        <authorList>
            <person name="Floudas D."/>
            <person name="Binder M."/>
            <person name="Riley R."/>
            <person name="Barry K."/>
            <person name="Blanchette R.A."/>
            <person name="Henrissat B."/>
            <person name="Martinez A.T."/>
            <person name="Otillar R."/>
            <person name="Spatafora J.W."/>
            <person name="Yadav J.S."/>
            <person name="Aerts A."/>
            <person name="Benoit I."/>
            <person name="Boyd A."/>
            <person name="Carlson A."/>
            <person name="Copeland A."/>
            <person name="Coutinho P.M."/>
            <person name="de Vries R.P."/>
            <person name="Ferreira P."/>
            <person name="Findley K."/>
            <person name="Foster B."/>
            <person name="Gaskell J."/>
            <person name="Glotzer D."/>
            <person name="Gorecki P."/>
            <person name="Heitman J."/>
            <person name="Hesse C."/>
            <person name="Hori C."/>
            <person name="Igarashi K."/>
            <person name="Jurgens J.A."/>
            <person name="Kallen N."/>
            <person name="Kersten P."/>
            <person name="Kohler A."/>
            <person name="Kuees U."/>
            <person name="Kumar T.K.A."/>
            <person name="Kuo A."/>
            <person name="LaButti K."/>
            <person name="Larrondo L.F."/>
            <person name="Lindquist E."/>
            <person name="Ling A."/>
            <person name="Lombard V."/>
            <person name="Lucas S."/>
            <person name="Lundell T."/>
            <person name="Martin R."/>
            <person name="McLaughlin D.J."/>
            <person name="Morgenstern I."/>
            <person name="Morin E."/>
            <person name="Murat C."/>
            <person name="Nagy L.G."/>
            <person name="Nolan M."/>
            <person name="Ohm R.A."/>
            <person name="Patyshakuliyeva A."/>
            <person name="Rokas A."/>
            <person name="Ruiz-Duenas F.J."/>
            <person name="Sabat G."/>
            <person name="Salamov A."/>
            <person name="Samejima M."/>
            <person name="Schmutz J."/>
            <person name="Slot J.C."/>
            <person name="St John F."/>
            <person name="Stenlid J."/>
            <person name="Sun H."/>
            <person name="Sun S."/>
            <person name="Syed K."/>
            <person name="Tsang A."/>
            <person name="Wiebenga A."/>
            <person name="Young D."/>
            <person name="Pisabarro A."/>
            <person name="Eastwood D.C."/>
            <person name="Martin F."/>
            <person name="Cullen D."/>
            <person name="Grigoriev I.V."/>
            <person name="Hibbett D.S."/>
        </authorList>
    </citation>
    <scope>NUCLEOTIDE SEQUENCE [LARGE SCALE GENOMIC DNA]</scope>
    <source>
        <strain evidence="3">TFB10046</strain>
    </source>
</reference>
<organism evidence="2 3">
    <name type="scientific">Auricularia subglabra (strain TFB-10046 / SS5)</name>
    <name type="common">White-rot fungus</name>
    <name type="synonym">Auricularia delicata (strain TFB10046)</name>
    <dbReference type="NCBI Taxonomy" id="717982"/>
    <lineage>
        <taxon>Eukaryota</taxon>
        <taxon>Fungi</taxon>
        <taxon>Dikarya</taxon>
        <taxon>Basidiomycota</taxon>
        <taxon>Agaricomycotina</taxon>
        <taxon>Agaricomycetes</taxon>
        <taxon>Auriculariales</taxon>
        <taxon>Auriculariaceae</taxon>
        <taxon>Auricularia</taxon>
    </lineage>
</organism>
<evidence type="ECO:0000313" key="3">
    <source>
        <dbReference type="Proteomes" id="UP000006514"/>
    </source>
</evidence>
<dbReference type="AlphaFoldDB" id="J0CPR4"/>
<dbReference type="InterPro" id="IPR040648">
    <property type="entry name" value="HMGXB3_CxC4"/>
</dbReference>
<sequence>MEGSVSYLPVAPPAWARLARDDLTSYALVDPIPSRFSIGDQARCACGGAPKPSAPVEEKACLVFTTSRAFRARIEVRRCGLCLRCCGPDIREFGLFNYNNFRLYSHELLNSFTSCMANFEAPFHGFRKHVSHSYAEHQSPVPFVSDTTWRAVWFSFLRIQQLINSFACSKCGDCPEVLIFDGVTAGFAVEHCTGTLRPPTAREAADGPVRANVR</sequence>
<dbReference type="OrthoDB" id="5598737at2759"/>